<evidence type="ECO:0000256" key="1">
    <source>
        <dbReference type="SAM" id="MobiDB-lite"/>
    </source>
</evidence>
<dbReference type="RefSeq" id="WP_167671053.1">
    <property type="nucleotide sequence ID" value="NZ_JAATJS010000001.1"/>
</dbReference>
<evidence type="ECO:0000313" key="2">
    <source>
        <dbReference type="EMBL" id="NIX75151.1"/>
    </source>
</evidence>
<proteinExistence type="predicted"/>
<evidence type="ECO:0000313" key="3">
    <source>
        <dbReference type="Proteomes" id="UP000707352"/>
    </source>
</evidence>
<keyword evidence="3" id="KW-1185">Reference proteome</keyword>
<protein>
    <submittedName>
        <fullName evidence="2">Uncharacterized protein</fullName>
    </submittedName>
</protein>
<dbReference type="Proteomes" id="UP000707352">
    <property type="component" value="Unassembled WGS sequence"/>
</dbReference>
<comment type="caution">
    <text evidence="2">The sequence shown here is derived from an EMBL/GenBank/DDBJ whole genome shotgun (WGS) entry which is preliminary data.</text>
</comment>
<feature type="compositionally biased region" description="Basic and acidic residues" evidence="1">
    <location>
        <begin position="1"/>
        <end position="22"/>
    </location>
</feature>
<reference evidence="2 3" key="1">
    <citation type="submission" date="2020-03" db="EMBL/GenBank/DDBJ databases">
        <title>The genome sequence of Microvirga sp. c23x22.</title>
        <authorList>
            <person name="Zhang X."/>
        </authorList>
    </citation>
    <scope>NUCLEOTIDE SEQUENCE [LARGE SCALE GENOMIC DNA]</scope>
    <source>
        <strain evidence="3">c23x22</strain>
    </source>
</reference>
<feature type="region of interest" description="Disordered" evidence="1">
    <location>
        <begin position="1"/>
        <end position="54"/>
    </location>
</feature>
<organism evidence="2 3">
    <name type="scientific">Microvirga terricola</name>
    <dbReference type="NCBI Taxonomy" id="2719797"/>
    <lineage>
        <taxon>Bacteria</taxon>
        <taxon>Pseudomonadati</taxon>
        <taxon>Pseudomonadota</taxon>
        <taxon>Alphaproteobacteria</taxon>
        <taxon>Hyphomicrobiales</taxon>
        <taxon>Methylobacteriaceae</taxon>
        <taxon>Microvirga</taxon>
    </lineage>
</organism>
<gene>
    <name evidence="2" type="ORF">HB375_00805</name>
</gene>
<sequence length="54" mass="6455">MKEKRKNRKETPRKRETRDRTLPENSQEALDRRLDEAEEESFPASDPVSVRITK</sequence>
<name>A0ABX0V9S2_9HYPH</name>
<dbReference type="EMBL" id="JAATJS010000001">
    <property type="protein sequence ID" value="NIX75151.1"/>
    <property type="molecule type" value="Genomic_DNA"/>
</dbReference>
<accession>A0ABX0V9S2</accession>